<dbReference type="EMBL" id="JBHSJB010000027">
    <property type="protein sequence ID" value="MFC5057318.1"/>
    <property type="molecule type" value="Genomic_DNA"/>
</dbReference>
<accession>A0ABV9Y6W8</accession>
<name>A0ABV9Y6W8_9PSEU</name>
<keyword evidence="3" id="KW-1185">Reference proteome</keyword>
<evidence type="ECO:0000256" key="1">
    <source>
        <dbReference type="SAM" id="SignalP"/>
    </source>
</evidence>
<proteinExistence type="predicted"/>
<evidence type="ECO:0008006" key="4">
    <source>
        <dbReference type="Google" id="ProtNLM"/>
    </source>
</evidence>
<keyword evidence="1" id="KW-0732">Signal</keyword>
<feature type="chain" id="PRO_5045141957" description="Secreted protein" evidence="1">
    <location>
        <begin position="25"/>
        <end position="132"/>
    </location>
</feature>
<comment type="caution">
    <text evidence="2">The sequence shown here is derived from an EMBL/GenBank/DDBJ whole genome shotgun (WGS) entry which is preliminary data.</text>
</comment>
<dbReference type="Proteomes" id="UP001595833">
    <property type="component" value="Unassembled WGS sequence"/>
</dbReference>
<evidence type="ECO:0000313" key="3">
    <source>
        <dbReference type="Proteomes" id="UP001595833"/>
    </source>
</evidence>
<organism evidence="2 3">
    <name type="scientific">Saccharothrix xinjiangensis</name>
    <dbReference type="NCBI Taxonomy" id="204798"/>
    <lineage>
        <taxon>Bacteria</taxon>
        <taxon>Bacillati</taxon>
        <taxon>Actinomycetota</taxon>
        <taxon>Actinomycetes</taxon>
        <taxon>Pseudonocardiales</taxon>
        <taxon>Pseudonocardiaceae</taxon>
        <taxon>Saccharothrix</taxon>
    </lineage>
</organism>
<dbReference type="RefSeq" id="WP_344037152.1">
    <property type="nucleotide sequence ID" value="NZ_BAAAKE010000006.1"/>
</dbReference>
<protein>
    <recommendedName>
        <fullName evidence="4">Secreted protein</fullName>
    </recommendedName>
</protein>
<sequence length="132" mass="13852">MKNTRAATAAASVLLTLGTLIAGAAPANATTAPGDPAVMACYDTQKSFSKPAGGQVWPTSGWLTTTSACTDINIRLNTSAEVRVCFKATNACNSTKWAETGKWTVVATKVKDNTQFYFGIWNINAVSGHAAY</sequence>
<reference evidence="3" key="1">
    <citation type="journal article" date="2019" name="Int. J. Syst. Evol. Microbiol.">
        <title>The Global Catalogue of Microorganisms (GCM) 10K type strain sequencing project: providing services to taxonomists for standard genome sequencing and annotation.</title>
        <authorList>
            <consortium name="The Broad Institute Genomics Platform"/>
            <consortium name="The Broad Institute Genome Sequencing Center for Infectious Disease"/>
            <person name="Wu L."/>
            <person name="Ma J."/>
        </authorList>
    </citation>
    <scope>NUCLEOTIDE SEQUENCE [LARGE SCALE GENOMIC DNA]</scope>
    <source>
        <strain evidence="3">KCTC 12848</strain>
    </source>
</reference>
<evidence type="ECO:0000313" key="2">
    <source>
        <dbReference type="EMBL" id="MFC5057318.1"/>
    </source>
</evidence>
<feature type="signal peptide" evidence="1">
    <location>
        <begin position="1"/>
        <end position="24"/>
    </location>
</feature>
<gene>
    <name evidence="2" type="ORF">ACFPFM_26695</name>
</gene>